<dbReference type="EMBL" id="WOCD01000001">
    <property type="protein sequence ID" value="MUH71280.1"/>
    <property type="molecule type" value="Genomic_DNA"/>
</dbReference>
<keyword evidence="1" id="KW-0732">Signal</keyword>
<evidence type="ECO:0000313" key="2">
    <source>
        <dbReference type="EMBL" id="MUH71280.1"/>
    </source>
</evidence>
<evidence type="ECO:0000313" key="3">
    <source>
        <dbReference type="Proteomes" id="UP000439994"/>
    </source>
</evidence>
<name>A0A6N8F8Q4_9GAMM</name>
<accession>A0A6N8F8Q4</accession>
<feature type="chain" id="PRO_5026881108" description="YtxH domain-containing protein" evidence="1">
    <location>
        <begin position="18"/>
        <end position="64"/>
    </location>
</feature>
<evidence type="ECO:0008006" key="4">
    <source>
        <dbReference type="Google" id="ProtNLM"/>
    </source>
</evidence>
<evidence type="ECO:0000256" key="1">
    <source>
        <dbReference type="SAM" id="SignalP"/>
    </source>
</evidence>
<gene>
    <name evidence="2" type="ORF">GNP35_01490</name>
</gene>
<dbReference type="OrthoDB" id="6106414at2"/>
<dbReference type="PROSITE" id="PS51257">
    <property type="entry name" value="PROKAR_LIPOPROTEIN"/>
    <property type="match status" value="1"/>
</dbReference>
<dbReference type="AlphaFoldDB" id="A0A6N8F8Q4"/>
<feature type="signal peptide" evidence="1">
    <location>
        <begin position="1"/>
        <end position="17"/>
    </location>
</feature>
<sequence length="64" mass="6775">MKLLKLLLIATPLVLSAFVLQGCEKGPGEKAGEKVDEVVTDAGNALEDACEDVKEKADAKDKDC</sequence>
<dbReference type="Proteomes" id="UP000439994">
    <property type="component" value="Unassembled WGS sequence"/>
</dbReference>
<reference evidence="2 3" key="1">
    <citation type="submission" date="2019-11" db="EMBL/GenBank/DDBJ databases">
        <title>P. haliotis isolates from Z. marina roots.</title>
        <authorList>
            <person name="Cohen M."/>
            <person name="Jospin G."/>
            <person name="Eisen J.A."/>
            <person name="Coil D.A."/>
        </authorList>
    </citation>
    <scope>NUCLEOTIDE SEQUENCE [LARGE SCALE GENOMIC DNA]</scope>
    <source>
        <strain evidence="2 3">UCD-MCMsp1aY</strain>
    </source>
</reference>
<organism evidence="2 3">
    <name type="scientific">Psychrosphaera haliotis</name>
    <dbReference type="NCBI Taxonomy" id="555083"/>
    <lineage>
        <taxon>Bacteria</taxon>
        <taxon>Pseudomonadati</taxon>
        <taxon>Pseudomonadota</taxon>
        <taxon>Gammaproteobacteria</taxon>
        <taxon>Alteromonadales</taxon>
        <taxon>Pseudoalteromonadaceae</taxon>
        <taxon>Psychrosphaera</taxon>
    </lineage>
</organism>
<comment type="caution">
    <text evidence="2">The sequence shown here is derived from an EMBL/GenBank/DDBJ whole genome shotgun (WGS) entry which is preliminary data.</text>
</comment>
<dbReference type="RefSeq" id="WP_155693873.1">
    <property type="nucleotide sequence ID" value="NZ_BAAAFQ010000005.1"/>
</dbReference>
<protein>
    <recommendedName>
        <fullName evidence="4">YtxH domain-containing protein</fullName>
    </recommendedName>
</protein>
<keyword evidence="3" id="KW-1185">Reference proteome</keyword>
<proteinExistence type="predicted"/>